<protein>
    <submittedName>
        <fullName evidence="1">Uncharacterized protein</fullName>
    </submittedName>
</protein>
<dbReference type="EnsemblMetazoa" id="XM_038217243.1">
    <property type="protein sequence ID" value="XP_038073171.1"/>
    <property type="gene ID" value="LOC119741482"/>
</dbReference>
<dbReference type="GeneID" id="119741482"/>
<reference evidence="1" key="1">
    <citation type="submission" date="2022-11" db="UniProtKB">
        <authorList>
            <consortium name="EnsemblMetazoa"/>
        </authorList>
    </citation>
    <scope>IDENTIFICATION</scope>
</reference>
<dbReference type="Proteomes" id="UP000887568">
    <property type="component" value="Unplaced"/>
</dbReference>
<keyword evidence="2" id="KW-1185">Reference proteome</keyword>
<dbReference type="PANTHER" id="PTHR35444">
    <property type="entry name" value="RIKEN CDNA 1700001C19 GENE"/>
    <property type="match status" value="1"/>
</dbReference>
<dbReference type="InterPro" id="IPR054446">
    <property type="entry name" value="CIMIP3-like"/>
</dbReference>
<proteinExistence type="predicted"/>
<dbReference type="RefSeq" id="XP_038073171.1">
    <property type="nucleotide sequence ID" value="XM_038217243.1"/>
</dbReference>
<dbReference type="Pfam" id="PF22581">
    <property type="entry name" value="CIMIP3"/>
    <property type="match status" value="1"/>
</dbReference>
<accession>A0A914BAS4</accession>
<dbReference type="PANTHER" id="PTHR35444:SF1">
    <property type="entry name" value="RIKEN CDNA 1700001C19 GENE"/>
    <property type="match status" value="1"/>
</dbReference>
<evidence type="ECO:0000313" key="1">
    <source>
        <dbReference type="EnsemblMetazoa" id="XP_038073171.1"/>
    </source>
</evidence>
<dbReference type="OrthoDB" id="5982044at2759"/>
<dbReference type="AlphaFoldDB" id="A0A914BAS4"/>
<name>A0A914BAS4_PATMI</name>
<dbReference type="OMA" id="PAFWHAY"/>
<evidence type="ECO:0000313" key="2">
    <source>
        <dbReference type="Proteomes" id="UP000887568"/>
    </source>
</evidence>
<sequence>MPNSGYQGLINQHFYGENKADVFPPGEKYGQTNLPCPAFWHAYIGGSGPSARHGGGSRNKYSRHLNLSDPLSGVGLPASPVGGELHSSMKGSLSSEVPYEAPIARSNCLFVQGGIKSNSVAPFATLAKPTCGWFFSRGTDHKKRRHGIPSADLVKWRYYVK</sequence>
<organism evidence="1 2">
    <name type="scientific">Patiria miniata</name>
    <name type="common">Bat star</name>
    <name type="synonym">Asterina miniata</name>
    <dbReference type="NCBI Taxonomy" id="46514"/>
    <lineage>
        <taxon>Eukaryota</taxon>
        <taxon>Metazoa</taxon>
        <taxon>Echinodermata</taxon>
        <taxon>Eleutherozoa</taxon>
        <taxon>Asterozoa</taxon>
        <taxon>Asteroidea</taxon>
        <taxon>Valvatacea</taxon>
        <taxon>Valvatida</taxon>
        <taxon>Asterinidae</taxon>
        <taxon>Patiria</taxon>
    </lineage>
</organism>